<evidence type="ECO:0000313" key="10">
    <source>
        <dbReference type="EMBL" id="BDD12119.1"/>
    </source>
</evidence>
<dbReference type="Gene3D" id="2.40.170.20">
    <property type="entry name" value="TonB-dependent receptor, beta-barrel domain"/>
    <property type="match status" value="1"/>
</dbReference>
<evidence type="ECO:0000256" key="3">
    <source>
        <dbReference type="ARBA" id="ARBA00022452"/>
    </source>
</evidence>
<proteinExistence type="inferred from homology"/>
<reference evidence="10 11" key="1">
    <citation type="submission" date="2021-12" db="EMBL/GenBank/DDBJ databases">
        <title>Genome sequencing of bacteria with rrn-lacking chromosome and rrn-plasmid.</title>
        <authorList>
            <person name="Anda M."/>
            <person name="Iwasaki W."/>
        </authorList>
    </citation>
    <scope>NUCLEOTIDE SEQUENCE [LARGE SCALE GENOMIC DNA]</scope>
    <source>
        <strain evidence="10 11">DSM 100852</strain>
        <plasmid evidence="10 11">pFA3</plasmid>
    </source>
</reference>
<sequence length="768" mass="86288">MGHLANAQVEGVVLDYESNTPLVGAIVRSGKEYTATQPNGTFLINVQVGDSLEIKYLGYRTYHSIIKDRHVRVTLRTKSEVLDAVGVVALSVSEEEAKRIRSSITPVTVITSKELLTKAGNLNEILARQAGIQIRQTGGLGSVARINIRGLEGKRVQLFVNGNPLNTPDGSLGINDIPIQVIERIEVYKGSVPAWLGGDGLGSAVNIVVRDREVSYVDVNLVRQSFNTSRAGLILKKSFDKRGIEAGLGVFNTYSDNDYEMSVPDQENLKVVRDHDRFHSLLIGGGVKFSKLWFDEVEFEGAFMKTEKQIQGITRNIQKAESQGETLVGIMNLKKTGLLGGRLSMLYSLIRGKINVALIDTSSYSYNWDGTRTLSNYGKGELGIGPNMSDTEQSELRHRLNLNYSIDNTSSLNFNNTIRSSDFDPRDDLANEFAGKNLFNYPGRLFNTVSGLTLEKENKRKNFLLSAAVKYYFNHTEGYNTNIYVQGSPERINTNTHNLGYLVGLRYNFSEYLLAKAVHERAVRLPNNSELFGDGVLITPSIKLQPEVAYNYTAGLVYDRFFQGYRRVQAEVNGFYMNVDNLIQLAGNGLSVGYVNYAKAYILGADLELKSDLTPWLYSGLNLTYQRIVDNNEFIPGTKGVDNPTYKEDIPNIPQMFANLNVELHKDNLLIKRSRSRLIYDLAFTQEYDYGFALSVYDKFVIPSFLTHTVSVEQSFKKDKYTVTFEANNLTDQLVINNYNQPLPGRTFRLKLRCLFLGRQTHHDNHNR</sequence>
<keyword evidence="3 8" id="KW-1134">Transmembrane beta strand</keyword>
<dbReference type="InterPro" id="IPR039426">
    <property type="entry name" value="TonB-dep_rcpt-like"/>
</dbReference>
<keyword evidence="10" id="KW-0614">Plasmid</keyword>
<dbReference type="Proteomes" id="UP001348817">
    <property type="component" value="Plasmid pFA3"/>
</dbReference>
<geneLocation type="plasmid" evidence="10 11">
    <name>pFA3</name>
</geneLocation>
<keyword evidence="4 8" id="KW-0812">Transmembrane</keyword>
<dbReference type="PANTHER" id="PTHR30069">
    <property type="entry name" value="TONB-DEPENDENT OUTER MEMBRANE RECEPTOR"/>
    <property type="match status" value="1"/>
</dbReference>
<dbReference type="KEGG" id="fax:FUAX_45510"/>
<gene>
    <name evidence="10" type="ORF">FUAX_45510</name>
</gene>
<dbReference type="InterPro" id="IPR036942">
    <property type="entry name" value="Beta-barrel_TonB_sf"/>
</dbReference>
<feature type="domain" description="TonB-dependent receptor plug" evidence="9">
    <location>
        <begin position="101"/>
        <end position="202"/>
    </location>
</feature>
<dbReference type="GO" id="GO:0015344">
    <property type="term" value="F:siderophore uptake transmembrane transporter activity"/>
    <property type="evidence" value="ECO:0007669"/>
    <property type="project" value="TreeGrafter"/>
</dbReference>
<evidence type="ECO:0000256" key="6">
    <source>
        <dbReference type="ARBA" id="ARBA00023136"/>
    </source>
</evidence>
<dbReference type="InterPro" id="IPR012910">
    <property type="entry name" value="Plug_dom"/>
</dbReference>
<evidence type="ECO:0000256" key="5">
    <source>
        <dbReference type="ARBA" id="ARBA00022729"/>
    </source>
</evidence>
<evidence type="ECO:0000259" key="9">
    <source>
        <dbReference type="Pfam" id="PF07715"/>
    </source>
</evidence>
<evidence type="ECO:0000313" key="11">
    <source>
        <dbReference type="Proteomes" id="UP001348817"/>
    </source>
</evidence>
<evidence type="ECO:0000256" key="7">
    <source>
        <dbReference type="ARBA" id="ARBA00023237"/>
    </source>
</evidence>
<dbReference type="PANTHER" id="PTHR30069:SF29">
    <property type="entry name" value="HEMOGLOBIN AND HEMOGLOBIN-HAPTOGLOBIN-BINDING PROTEIN 1-RELATED"/>
    <property type="match status" value="1"/>
</dbReference>
<evidence type="ECO:0000256" key="8">
    <source>
        <dbReference type="PROSITE-ProRule" id="PRU01360"/>
    </source>
</evidence>
<evidence type="ECO:0000256" key="2">
    <source>
        <dbReference type="ARBA" id="ARBA00022448"/>
    </source>
</evidence>
<comment type="similarity">
    <text evidence="8">Belongs to the TonB-dependent receptor family.</text>
</comment>
<dbReference type="PROSITE" id="PS52016">
    <property type="entry name" value="TONB_DEPENDENT_REC_3"/>
    <property type="match status" value="1"/>
</dbReference>
<dbReference type="GO" id="GO:0044718">
    <property type="term" value="P:siderophore transmembrane transport"/>
    <property type="evidence" value="ECO:0007669"/>
    <property type="project" value="TreeGrafter"/>
</dbReference>
<dbReference type="Gene3D" id="2.170.130.10">
    <property type="entry name" value="TonB-dependent receptor, plug domain"/>
    <property type="match status" value="1"/>
</dbReference>
<dbReference type="AlphaFoldDB" id="A0AAU9CJ20"/>
<evidence type="ECO:0000256" key="4">
    <source>
        <dbReference type="ARBA" id="ARBA00022692"/>
    </source>
</evidence>
<dbReference type="GO" id="GO:0009279">
    <property type="term" value="C:cell outer membrane"/>
    <property type="evidence" value="ECO:0007669"/>
    <property type="project" value="UniProtKB-SubCell"/>
</dbReference>
<dbReference type="EMBL" id="AP025317">
    <property type="protein sequence ID" value="BDD12119.1"/>
    <property type="molecule type" value="Genomic_DNA"/>
</dbReference>
<keyword evidence="6 8" id="KW-0472">Membrane</keyword>
<name>A0AAU9CJ20_9BACT</name>
<keyword evidence="2 8" id="KW-0813">Transport</keyword>
<organism evidence="10 11">
    <name type="scientific">Fulvitalea axinellae</name>
    <dbReference type="NCBI Taxonomy" id="1182444"/>
    <lineage>
        <taxon>Bacteria</taxon>
        <taxon>Pseudomonadati</taxon>
        <taxon>Bacteroidota</taxon>
        <taxon>Cytophagia</taxon>
        <taxon>Cytophagales</taxon>
        <taxon>Persicobacteraceae</taxon>
        <taxon>Fulvitalea</taxon>
    </lineage>
</organism>
<comment type="subcellular location">
    <subcellularLocation>
        <location evidence="1 8">Cell outer membrane</location>
        <topology evidence="1 8">Multi-pass membrane protein</topology>
    </subcellularLocation>
</comment>
<dbReference type="InterPro" id="IPR037066">
    <property type="entry name" value="Plug_dom_sf"/>
</dbReference>
<keyword evidence="11" id="KW-1185">Reference proteome</keyword>
<dbReference type="Pfam" id="PF07715">
    <property type="entry name" value="Plug"/>
    <property type="match status" value="1"/>
</dbReference>
<evidence type="ECO:0000256" key="1">
    <source>
        <dbReference type="ARBA" id="ARBA00004571"/>
    </source>
</evidence>
<keyword evidence="7 8" id="KW-0998">Cell outer membrane</keyword>
<protein>
    <submittedName>
        <fullName evidence="10">Cell envelope biogenesis protein TonB</fullName>
    </submittedName>
</protein>
<dbReference type="RefSeq" id="WP_338395475.1">
    <property type="nucleotide sequence ID" value="NZ_AP025317.1"/>
</dbReference>
<accession>A0AAU9CJ20</accession>
<keyword evidence="5" id="KW-0732">Signal</keyword>
<dbReference type="SUPFAM" id="SSF56935">
    <property type="entry name" value="Porins"/>
    <property type="match status" value="1"/>
</dbReference>